<dbReference type="InterPro" id="IPR000683">
    <property type="entry name" value="Gfo/Idh/MocA-like_OxRdtase_N"/>
</dbReference>
<dbReference type="Gene3D" id="3.30.360.10">
    <property type="entry name" value="Dihydrodipicolinate Reductase, domain 2"/>
    <property type="match status" value="1"/>
</dbReference>
<dbReference type="InterPro" id="IPR036291">
    <property type="entry name" value="NAD(P)-bd_dom_sf"/>
</dbReference>
<evidence type="ECO:0000313" key="3">
    <source>
        <dbReference type="EMBL" id="AQP46310.1"/>
    </source>
</evidence>
<proteinExistence type="predicted"/>
<dbReference type="PANTHER" id="PTHR43377">
    <property type="entry name" value="BILIVERDIN REDUCTASE A"/>
    <property type="match status" value="1"/>
</dbReference>
<name>A0A1Q2CJT6_9ACTN</name>
<dbReference type="Proteomes" id="UP000188145">
    <property type="component" value="Chromosome"/>
</dbReference>
<organism evidence="3 4">
    <name type="scientific">Tessaracoccus aquimaris</name>
    <dbReference type="NCBI Taxonomy" id="1332264"/>
    <lineage>
        <taxon>Bacteria</taxon>
        <taxon>Bacillati</taxon>
        <taxon>Actinomycetota</taxon>
        <taxon>Actinomycetes</taxon>
        <taxon>Propionibacteriales</taxon>
        <taxon>Propionibacteriaceae</taxon>
        <taxon>Tessaracoccus</taxon>
    </lineage>
</organism>
<dbReference type="GO" id="GO:0000166">
    <property type="term" value="F:nucleotide binding"/>
    <property type="evidence" value="ECO:0007669"/>
    <property type="project" value="InterPro"/>
</dbReference>
<reference evidence="4" key="1">
    <citation type="submission" date="2017-02" db="EMBL/GenBank/DDBJ databases">
        <title>Tessaracoccus aquaemaris sp. nov., isolated from the intestine of a Korean rockfish, Sebastes schlegelii, in a marine aquaculture pond.</title>
        <authorList>
            <person name="Tak E.J."/>
            <person name="Bae J.-W."/>
        </authorList>
    </citation>
    <scope>NUCLEOTIDE SEQUENCE [LARGE SCALE GENOMIC DNA]</scope>
    <source>
        <strain evidence="4">NSG39</strain>
    </source>
</reference>
<protein>
    <submittedName>
        <fullName evidence="3">Oxidoreductase</fullName>
    </submittedName>
</protein>
<dbReference type="EMBL" id="CP019606">
    <property type="protein sequence ID" value="AQP46310.1"/>
    <property type="molecule type" value="Genomic_DNA"/>
</dbReference>
<dbReference type="Gene3D" id="3.40.50.720">
    <property type="entry name" value="NAD(P)-binding Rossmann-like Domain"/>
    <property type="match status" value="1"/>
</dbReference>
<accession>A0A1Q2CJT6</accession>
<evidence type="ECO:0000313" key="4">
    <source>
        <dbReference type="Proteomes" id="UP000188145"/>
    </source>
</evidence>
<dbReference type="SUPFAM" id="SSF55347">
    <property type="entry name" value="Glyceraldehyde-3-phosphate dehydrogenase-like, C-terminal domain"/>
    <property type="match status" value="1"/>
</dbReference>
<feature type="domain" description="Gfo/Idh/MocA-like oxidoreductase N-terminal" evidence="1">
    <location>
        <begin position="2"/>
        <end position="120"/>
    </location>
</feature>
<evidence type="ECO:0000259" key="2">
    <source>
        <dbReference type="Pfam" id="PF22725"/>
    </source>
</evidence>
<gene>
    <name evidence="3" type="ORF">BW730_00710</name>
</gene>
<dbReference type="Pfam" id="PF01408">
    <property type="entry name" value="GFO_IDH_MocA"/>
    <property type="match status" value="1"/>
</dbReference>
<dbReference type="STRING" id="1332264.BW730_00710"/>
<dbReference type="InterPro" id="IPR055170">
    <property type="entry name" value="GFO_IDH_MocA-like_dom"/>
</dbReference>
<dbReference type="OrthoDB" id="9815825at2"/>
<sequence>MVKVAVIGLGKMGISHLSMVRALPGVEVVGVVDAAGFMLGVLKKYTGLEGYPSIERMLERERPDAAIVATPSRMHYPMVRQLLEAGVSVFCEKPFTLSGAEGDELVDLARSRGLVTQVGYHNRFVGAFAEVKRLLDEDAIGEVTHGLAEAYGPVVLRPQGGTWRSKSSEGGGCLYDYAAHPLNLINWYFGQPEGVGGTVLNRIFSAEIDDEVSSTLYFPGGRTVSVSVNWSDESVRKMTTRITLWGRRGRIFVDRQEVQVYLREDAEAPVGYQNGWNVRYTTELTEPVEFYLRGEEYTAQLVHFVERVRAGEHDGLNTFESAVQTDKLIESMIEDSRRGAGVDLAGARQAVRPRKRPLSVRVRAAARALRGQEVK</sequence>
<dbReference type="SUPFAM" id="SSF51735">
    <property type="entry name" value="NAD(P)-binding Rossmann-fold domains"/>
    <property type="match status" value="1"/>
</dbReference>
<dbReference type="RefSeq" id="WP_077684633.1">
    <property type="nucleotide sequence ID" value="NZ_CP019606.1"/>
</dbReference>
<keyword evidence="4" id="KW-1185">Reference proteome</keyword>
<dbReference type="Pfam" id="PF22725">
    <property type="entry name" value="GFO_IDH_MocA_C3"/>
    <property type="match status" value="1"/>
</dbReference>
<dbReference type="KEGG" id="tes:BW730_00710"/>
<dbReference type="InterPro" id="IPR051450">
    <property type="entry name" value="Gfo/Idh/MocA_Oxidoreductases"/>
</dbReference>
<evidence type="ECO:0000259" key="1">
    <source>
        <dbReference type="Pfam" id="PF01408"/>
    </source>
</evidence>
<feature type="domain" description="GFO/IDH/MocA-like oxidoreductase" evidence="2">
    <location>
        <begin position="128"/>
        <end position="251"/>
    </location>
</feature>
<dbReference type="AlphaFoldDB" id="A0A1Q2CJT6"/>
<dbReference type="PANTHER" id="PTHR43377:SF1">
    <property type="entry name" value="BILIVERDIN REDUCTASE A"/>
    <property type="match status" value="1"/>
</dbReference>